<keyword evidence="4" id="KW-1185">Reference proteome</keyword>
<accession>A0A1Y1I9D8</accession>
<dbReference type="AlphaFoldDB" id="A0A1Y1I9D8"/>
<organism evidence="3 4">
    <name type="scientific">Klebsormidium nitens</name>
    <name type="common">Green alga</name>
    <name type="synonym">Ulothrix nitens</name>
    <dbReference type="NCBI Taxonomy" id="105231"/>
    <lineage>
        <taxon>Eukaryota</taxon>
        <taxon>Viridiplantae</taxon>
        <taxon>Streptophyta</taxon>
        <taxon>Klebsormidiophyceae</taxon>
        <taxon>Klebsormidiales</taxon>
        <taxon>Klebsormidiaceae</taxon>
        <taxon>Klebsormidium</taxon>
    </lineage>
</organism>
<dbReference type="InterPro" id="IPR051058">
    <property type="entry name" value="GDSL_Est/Lipase"/>
</dbReference>
<evidence type="ECO:0000256" key="2">
    <source>
        <dbReference type="ARBA" id="ARBA00022801"/>
    </source>
</evidence>
<dbReference type="OrthoDB" id="1600564at2759"/>
<dbReference type="EMBL" id="DF237215">
    <property type="protein sequence ID" value="GAQ86039.1"/>
    <property type="molecule type" value="Genomic_DNA"/>
</dbReference>
<dbReference type="PANTHER" id="PTHR45648">
    <property type="entry name" value="GDSL LIPASE/ACYLHYDROLASE FAMILY PROTEIN (AFU_ORTHOLOGUE AFUA_4G14700)"/>
    <property type="match status" value="1"/>
</dbReference>
<protein>
    <submittedName>
        <fullName evidence="3">Uncharacterized protein</fullName>
    </submittedName>
</protein>
<reference evidence="3 4" key="1">
    <citation type="journal article" date="2014" name="Nat. Commun.">
        <title>Klebsormidium flaccidum genome reveals primary factors for plant terrestrial adaptation.</title>
        <authorList>
            <person name="Hori K."/>
            <person name="Maruyama F."/>
            <person name="Fujisawa T."/>
            <person name="Togashi T."/>
            <person name="Yamamoto N."/>
            <person name="Seo M."/>
            <person name="Sato S."/>
            <person name="Yamada T."/>
            <person name="Mori H."/>
            <person name="Tajima N."/>
            <person name="Moriyama T."/>
            <person name="Ikeuchi M."/>
            <person name="Watanabe M."/>
            <person name="Wada H."/>
            <person name="Kobayashi K."/>
            <person name="Saito M."/>
            <person name="Masuda T."/>
            <person name="Sasaki-Sekimoto Y."/>
            <person name="Mashiguchi K."/>
            <person name="Awai K."/>
            <person name="Shimojima M."/>
            <person name="Masuda S."/>
            <person name="Iwai M."/>
            <person name="Nobusawa T."/>
            <person name="Narise T."/>
            <person name="Kondo S."/>
            <person name="Saito H."/>
            <person name="Sato R."/>
            <person name="Murakawa M."/>
            <person name="Ihara Y."/>
            <person name="Oshima-Yamada Y."/>
            <person name="Ohtaka K."/>
            <person name="Satoh M."/>
            <person name="Sonobe K."/>
            <person name="Ishii M."/>
            <person name="Ohtani R."/>
            <person name="Kanamori-Sato M."/>
            <person name="Honoki R."/>
            <person name="Miyazaki D."/>
            <person name="Mochizuki H."/>
            <person name="Umetsu J."/>
            <person name="Higashi K."/>
            <person name="Shibata D."/>
            <person name="Kamiya Y."/>
            <person name="Sato N."/>
            <person name="Nakamura Y."/>
            <person name="Tabata S."/>
            <person name="Ida S."/>
            <person name="Kurokawa K."/>
            <person name="Ohta H."/>
        </authorList>
    </citation>
    <scope>NUCLEOTIDE SEQUENCE [LARGE SCALE GENOMIC DNA]</scope>
    <source>
        <strain evidence="3 4">NIES-2285</strain>
    </source>
</reference>
<comment type="similarity">
    <text evidence="1">Belongs to the 'GDSL' lipolytic enzyme family.</text>
</comment>
<name>A0A1Y1I9D8_KLENI</name>
<sequence length="178" mass="18436">MHEADFRPNQKLTLSSRQTLYLAGARVFLVSNLAPLGCLPTVRNLSPDASCNVQVNLAIAGVNAALKSALAQLRGALPGVTILELDLFAVLATPLNVPGVTNFGQACCGAGGPANTAIFCAFPGFTLCSNPENYFFFDGLHGTTQVAAAVANEVINGNSFVAPSNLYQTLVAPKLGGK</sequence>
<dbReference type="Proteomes" id="UP000054558">
    <property type="component" value="Unassembled WGS sequence"/>
</dbReference>
<proteinExistence type="inferred from homology"/>
<evidence type="ECO:0000256" key="1">
    <source>
        <dbReference type="ARBA" id="ARBA00008668"/>
    </source>
</evidence>
<dbReference type="InterPro" id="IPR001087">
    <property type="entry name" value="GDSL"/>
</dbReference>
<dbReference type="Gene3D" id="3.40.50.1110">
    <property type="entry name" value="SGNH hydrolase"/>
    <property type="match status" value="1"/>
</dbReference>
<dbReference type="InterPro" id="IPR036514">
    <property type="entry name" value="SGNH_hydro_sf"/>
</dbReference>
<gene>
    <name evidence="3" type="ORF">KFL_002660175</name>
</gene>
<dbReference type="PANTHER" id="PTHR45648:SF22">
    <property type="entry name" value="GDSL LIPASE_ACYLHYDROLASE FAMILY PROTEIN (AFU_ORTHOLOGUE AFUA_4G14700)"/>
    <property type="match status" value="1"/>
</dbReference>
<dbReference type="OMA" id="IAQAFCN"/>
<dbReference type="Pfam" id="PF00657">
    <property type="entry name" value="Lipase_GDSL"/>
    <property type="match status" value="1"/>
</dbReference>
<evidence type="ECO:0000313" key="4">
    <source>
        <dbReference type="Proteomes" id="UP000054558"/>
    </source>
</evidence>
<evidence type="ECO:0000313" key="3">
    <source>
        <dbReference type="EMBL" id="GAQ86039.1"/>
    </source>
</evidence>
<dbReference type="GO" id="GO:0016788">
    <property type="term" value="F:hydrolase activity, acting on ester bonds"/>
    <property type="evidence" value="ECO:0007669"/>
    <property type="project" value="InterPro"/>
</dbReference>
<keyword evidence="2" id="KW-0378">Hydrolase</keyword>